<reference evidence="2 3" key="1">
    <citation type="submission" date="2020-07" db="EMBL/GenBank/DDBJ databases">
        <title>Halophilic bacteria isolated from french cheeses.</title>
        <authorList>
            <person name="Kothe C.I."/>
            <person name="Farah-Kraiem B."/>
            <person name="Renault P."/>
            <person name="Dridi B."/>
        </authorList>
    </citation>
    <scope>NUCLEOTIDE SEQUENCE [LARGE SCALE GENOMIC DNA]</scope>
    <source>
        <strain evidence="2 3">FME20</strain>
    </source>
</reference>
<name>A0ABR9G3E0_9GAMM</name>
<comment type="caution">
    <text evidence="2">The sequence shown here is derived from an EMBL/GenBank/DDBJ whole genome shotgun (WGS) entry which is preliminary data.</text>
</comment>
<keyword evidence="1" id="KW-0812">Transmembrane</keyword>
<evidence type="ECO:0000313" key="2">
    <source>
        <dbReference type="EMBL" id="MBE0465350.1"/>
    </source>
</evidence>
<dbReference type="Proteomes" id="UP001645038">
    <property type="component" value="Unassembled WGS sequence"/>
</dbReference>
<keyword evidence="1" id="KW-0472">Membrane</keyword>
<keyword evidence="1" id="KW-1133">Transmembrane helix</keyword>
<gene>
    <name evidence="2" type="ORF">EI547_18140</name>
</gene>
<evidence type="ECO:0000256" key="1">
    <source>
        <dbReference type="SAM" id="Phobius"/>
    </source>
</evidence>
<accession>A0ABR9G3E0</accession>
<evidence type="ECO:0000313" key="3">
    <source>
        <dbReference type="Proteomes" id="UP001645038"/>
    </source>
</evidence>
<organism evidence="2 3">
    <name type="scientific">Halomonas colorata</name>
    <dbReference type="NCBI Taxonomy" id="2742615"/>
    <lineage>
        <taxon>Bacteria</taxon>
        <taxon>Pseudomonadati</taxon>
        <taxon>Pseudomonadota</taxon>
        <taxon>Gammaproteobacteria</taxon>
        <taxon>Oceanospirillales</taxon>
        <taxon>Halomonadaceae</taxon>
        <taxon>Halomonas</taxon>
    </lineage>
</organism>
<keyword evidence="3" id="KW-1185">Reference proteome</keyword>
<feature type="transmembrane region" description="Helical" evidence="1">
    <location>
        <begin position="61"/>
        <end position="81"/>
    </location>
</feature>
<sequence>MKSIKKRWKALKLGGANVPPLHSVPPATLLEVSKDLRKMGLGVLGTGAGSVLLSGSGLTAFFLTLLLLGAGALIWVVAIVLDAAARHADEVANKES</sequence>
<proteinExistence type="predicted"/>
<dbReference type="EMBL" id="RRZB01000079">
    <property type="protein sequence ID" value="MBE0465350.1"/>
    <property type="molecule type" value="Genomic_DNA"/>
</dbReference>
<dbReference type="RefSeq" id="WP_192539775.1">
    <property type="nucleotide sequence ID" value="NZ_JABUZA010000032.1"/>
</dbReference>
<protein>
    <submittedName>
        <fullName evidence="2">Uncharacterized protein</fullName>
    </submittedName>
</protein>